<evidence type="ECO:0000313" key="2">
    <source>
        <dbReference type="Proteomes" id="UP000190339"/>
    </source>
</evidence>
<reference evidence="2" key="1">
    <citation type="submission" date="2017-02" db="EMBL/GenBank/DDBJ databases">
        <authorList>
            <person name="Varghese N."/>
            <person name="Submissions S."/>
        </authorList>
    </citation>
    <scope>NUCLEOTIDE SEQUENCE [LARGE SCALE GENOMIC DNA]</scope>
    <source>
        <strain evidence="2">DSM 23546</strain>
    </source>
</reference>
<protein>
    <submittedName>
        <fullName evidence="1">Uncharacterized protein</fullName>
    </submittedName>
</protein>
<gene>
    <name evidence="1" type="ORF">SAMN05660866_02879</name>
</gene>
<dbReference type="AlphaFoldDB" id="A0A1T5DFF6"/>
<keyword evidence="2" id="KW-1185">Reference proteome</keyword>
<name>A0A1T5DFF6_9FLAO</name>
<evidence type="ECO:0000313" key="1">
    <source>
        <dbReference type="EMBL" id="SKB70425.1"/>
    </source>
</evidence>
<organism evidence="1 2">
    <name type="scientific">Maribacter arcticus</name>
    <dbReference type="NCBI Taxonomy" id="561365"/>
    <lineage>
        <taxon>Bacteria</taxon>
        <taxon>Pseudomonadati</taxon>
        <taxon>Bacteroidota</taxon>
        <taxon>Flavobacteriia</taxon>
        <taxon>Flavobacteriales</taxon>
        <taxon>Flavobacteriaceae</taxon>
        <taxon>Maribacter</taxon>
    </lineage>
</organism>
<accession>A0A1T5DFF6</accession>
<proteinExistence type="predicted"/>
<dbReference type="EMBL" id="FUYL01000009">
    <property type="protein sequence ID" value="SKB70425.1"/>
    <property type="molecule type" value="Genomic_DNA"/>
</dbReference>
<dbReference type="Proteomes" id="UP000190339">
    <property type="component" value="Unassembled WGS sequence"/>
</dbReference>
<sequence length="50" mass="5946">MVLVSFSFQKLNFIIVLDIQTCSEQYPNYKIYWNKLNDKTVAKPYGSYAY</sequence>